<protein>
    <submittedName>
        <fullName evidence="1">Uncharacterized protein</fullName>
    </submittedName>
</protein>
<name>A0A6J4PQW0_9ACTN</name>
<dbReference type="AlphaFoldDB" id="A0A6J4PQW0"/>
<evidence type="ECO:0000313" key="1">
    <source>
        <dbReference type="EMBL" id="CAA9419766.1"/>
    </source>
</evidence>
<feature type="non-terminal residue" evidence="1">
    <location>
        <position position="1"/>
    </location>
</feature>
<organism evidence="1">
    <name type="scientific">uncultured Rubrobacteraceae bacterium</name>
    <dbReference type="NCBI Taxonomy" id="349277"/>
    <lineage>
        <taxon>Bacteria</taxon>
        <taxon>Bacillati</taxon>
        <taxon>Actinomycetota</taxon>
        <taxon>Rubrobacteria</taxon>
        <taxon>Rubrobacterales</taxon>
        <taxon>Rubrobacteraceae</taxon>
        <taxon>environmental samples</taxon>
    </lineage>
</organism>
<reference evidence="1" key="1">
    <citation type="submission" date="2020-02" db="EMBL/GenBank/DDBJ databases">
        <authorList>
            <person name="Meier V. D."/>
        </authorList>
    </citation>
    <scope>NUCLEOTIDE SEQUENCE</scope>
    <source>
        <strain evidence="1">AVDCRST_MAG78</strain>
    </source>
</reference>
<dbReference type="EMBL" id="CADCVB010000074">
    <property type="protein sequence ID" value="CAA9419766.1"/>
    <property type="molecule type" value="Genomic_DNA"/>
</dbReference>
<accession>A0A6J4PQW0</accession>
<sequence length="47" mass="5243">ERRDALRDTRLLPGRSRVLEGHVLRGRLLAPRRPPAAAGRGPLLPRP</sequence>
<proteinExistence type="predicted"/>
<feature type="non-terminal residue" evidence="1">
    <location>
        <position position="47"/>
    </location>
</feature>
<gene>
    <name evidence="1" type="ORF">AVDCRST_MAG78-942</name>
</gene>